<accession>A0ABD5LXC0</accession>
<comment type="caution">
    <text evidence="2">The sequence shown here is derived from an EMBL/GenBank/DDBJ whole genome shotgun (WGS) entry which is preliminary data.</text>
</comment>
<feature type="domain" description="Pili assembly chaperone N-terminal" evidence="1">
    <location>
        <begin position="2"/>
        <end position="72"/>
    </location>
</feature>
<dbReference type="InterPro" id="IPR013783">
    <property type="entry name" value="Ig-like_fold"/>
</dbReference>
<dbReference type="InterPro" id="IPR008962">
    <property type="entry name" value="PapD-like_sf"/>
</dbReference>
<dbReference type="PANTHER" id="PTHR30251">
    <property type="entry name" value="PILUS ASSEMBLY CHAPERONE"/>
    <property type="match status" value="1"/>
</dbReference>
<dbReference type="SUPFAM" id="SSF49354">
    <property type="entry name" value="PapD-like"/>
    <property type="match status" value="1"/>
</dbReference>
<dbReference type="InterPro" id="IPR050643">
    <property type="entry name" value="Periplasmic_pilus_chap"/>
</dbReference>
<protein>
    <submittedName>
        <fullName evidence="2">Fimbria/pilus periplasmic chaperone</fullName>
    </submittedName>
</protein>
<proteinExistence type="predicted"/>
<dbReference type="PRINTS" id="PR00969">
    <property type="entry name" value="CHAPERONPILI"/>
</dbReference>
<dbReference type="Pfam" id="PF00345">
    <property type="entry name" value="PapD_N"/>
    <property type="match status" value="1"/>
</dbReference>
<organism evidence="2">
    <name type="scientific">Proteus mirabilis</name>
    <dbReference type="NCBI Taxonomy" id="584"/>
    <lineage>
        <taxon>Bacteria</taxon>
        <taxon>Pseudomonadati</taxon>
        <taxon>Pseudomonadota</taxon>
        <taxon>Gammaproteobacteria</taxon>
        <taxon>Enterobacterales</taxon>
        <taxon>Morganellaceae</taxon>
        <taxon>Proteus</taxon>
    </lineage>
</organism>
<dbReference type="AlphaFoldDB" id="A0ABD5LXC0"/>
<dbReference type="InterPro" id="IPR016147">
    <property type="entry name" value="Pili_assmbl_chaperone_N"/>
</dbReference>
<evidence type="ECO:0000313" key="2">
    <source>
        <dbReference type="EMBL" id="MEY2344697.1"/>
    </source>
</evidence>
<dbReference type="Gene3D" id="2.60.40.10">
    <property type="entry name" value="Immunoglobulins"/>
    <property type="match status" value="1"/>
</dbReference>
<dbReference type="InterPro" id="IPR001829">
    <property type="entry name" value="Pili_assmbl_chaperone_bac"/>
</dbReference>
<sequence>MNIKINNDESTPSLIQSWIDTGDASVAPDSVNVPFIITPLIFRIEPHTGQTLRIMYTGEALPNDRESIFWLRTYPNRILFQTMIPQTKCSIAS</sequence>
<evidence type="ECO:0000259" key="1">
    <source>
        <dbReference type="Pfam" id="PF00345"/>
    </source>
</evidence>
<dbReference type="PANTHER" id="PTHR30251:SF2">
    <property type="entry name" value="FIMBRIAL CHAPERONE YADV-RELATED"/>
    <property type="match status" value="1"/>
</dbReference>
<gene>
    <name evidence="2" type="ORF">I3679_014070</name>
</gene>
<dbReference type="EMBL" id="JADQCH020000002">
    <property type="protein sequence ID" value="MEY2344697.1"/>
    <property type="molecule type" value="Genomic_DNA"/>
</dbReference>
<reference evidence="2" key="1">
    <citation type="submission" date="2021-05" db="EMBL/GenBank/DDBJ databases">
        <title>First report of NDM-5 and VEB-6 producing Proteus mirabilis isolated from blood of a sepsis patient in Kolkata, India.</title>
        <authorList>
            <person name="Halder G."/>
            <person name="Chaudhuri B."/>
            <person name="Dutta S."/>
        </authorList>
    </citation>
    <scope>NUCLEOTIDE SEQUENCE [LARGE SCALE GENOMIC DNA]</scope>
    <source>
        <strain evidence="2">7049</strain>
    </source>
</reference>
<name>A0ABD5LXC0_PROMI</name>